<dbReference type="Gene3D" id="3.30.420.40">
    <property type="match status" value="1"/>
</dbReference>
<dbReference type="AlphaFoldDB" id="A0A9P8L9B1"/>
<evidence type="ECO:0000313" key="1">
    <source>
        <dbReference type="EMBL" id="KAH0556728.1"/>
    </source>
</evidence>
<reference evidence="1" key="1">
    <citation type="submission" date="2021-03" db="EMBL/GenBank/DDBJ databases">
        <title>Comparative genomics and phylogenomic investigation of the class Geoglossomycetes provide insights into ecological specialization and systematics.</title>
        <authorList>
            <person name="Melie T."/>
            <person name="Pirro S."/>
            <person name="Miller A.N."/>
            <person name="Quandt A."/>
        </authorList>
    </citation>
    <scope>NUCLEOTIDE SEQUENCE</scope>
    <source>
        <strain evidence="1">CAQ_001_2017</strain>
    </source>
</reference>
<name>A0A9P8L9B1_9PEZI</name>
<dbReference type="EMBL" id="JAGHQM010001032">
    <property type="protein sequence ID" value="KAH0556728.1"/>
    <property type="molecule type" value="Genomic_DNA"/>
</dbReference>
<comment type="caution">
    <text evidence="1">The sequence shown here is derived from an EMBL/GenBank/DDBJ whole genome shotgun (WGS) entry which is preliminary data.</text>
</comment>
<evidence type="ECO:0000313" key="2">
    <source>
        <dbReference type="Proteomes" id="UP000750711"/>
    </source>
</evidence>
<organism evidence="1 2">
    <name type="scientific">Trichoglossum hirsutum</name>
    <dbReference type="NCBI Taxonomy" id="265104"/>
    <lineage>
        <taxon>Eukaryota</taxon>
        <taxon>Fungi</taxon>
        <taxon>Dikarya</taxon>
        <taxon>Ascomycota</taxon>
        <taxon>Pezizomycotina</taxon>
        <taxon>Geoglossomycetes</taxon>
        <taxon>Geoglossales</taxon>
        <taxon>Geoglossaceae</taxon>
        <taxon>Trichoglossum</taxon>
    </lineage>
</organism>
<dbReference type="InterPro" id="IPR043129">
    <property type="entry name" value="ATPase_NBD"/>
</dbReference>
<accession>A0A9P8L9B1</accession>
<sequence>MEVADPLPEVQERRLVIAVDYGTTYTGVALAVVAGNSARQDDIIAIDSWGPGMANHEKIPSVISYSKAIGPEWGASVDKKSVAMVHTKLQLEVSSPSEELDLILQALEGMHDLDSDRIRDAGPLPAYTWKGPEAIVEDYLTRMLESLLRVERGFSKQMRRHMPVDIVVTIPAGWSYRAKNSIFRALSQAGFNRKRFPKLREMLLVSEPEAAAAYTARYFKELDPEFDDEIDDEFDDEQFLRKDECFVLCDAGGGTVDTISYQVKQLRPTFEITPVTKAIGYKCGSVFIDIAFKSWLREFVGEDNYLKLDPAQARDKITSFDREGERMRELMAAFNILKRKFEKGHQDMKMDFLTLPEPLHNLNLHNKVEGGQIIIT</sequence>
<keyword evidence="2" id="KW-1185">Reference proteome</keyword>
<evidence type="ECO:0008006" key="3">
    <source>
        <dbReference type="Google" id="ProtNLM"/>
    </source>
</evidence>
<protein>
    <recommendedName>
        <fullName evidence="3">Hsp70 family protein</fullName>
    </recommendedName>
</protein>
<dbReference type="SUPFAM" id="SSF53067">
    <property type="entry name" value="Actin-like ATPase domain"/>
    <property type="match status" value="2"/>
</dbReference>
<dbReference type="Proteomes" id="UP000750711">
    <property type="component" value="Unassembled WGS sequence"/>
</dbReference>
<gene>
    <name evidence="1" type="ORF">GP486_005483</name>
</gene>
<dbReference type="CDD" id="cd10170">
    <property type="entry name" value="ASKHA_NBD_HSP70"/>
    <property type="match status" value="1"/>
</dbReference>
<proteinExistence type="predicted"/>
<dbReference type="PANTHER" id="PTHR14187">
    <property type="entry name" value="ALPHA KINASE/ELONGATION FACTOR 2 KINASE"/>
    <property type="match status" value="1"/>
</dbReference>
<dbReference type="PANTHER" id="PTHR14187:SF82">
    <property type="entry name" value="FAMILY CHAPERONE, PUTATIVE (AFU_ORTHOLOGUE AFUA_7G08575)-RELATED"/>
    <property type="match status" value="1"/>
</dbReference>